<accession>A0A4Z1IV88</accession>
<dbReference type="Proteomes" id="UP000297527">
    <property type="component" value="Unassembled WGS sequence"/>
</dbReference>
<reference evidence="2 3" key="1">
    <citation type="submission" date="2017-12" db="EMBL/GenBank/DDBJ databases">
        <title>Comparative genomics of Botrytis spp.</title>
        <authorList>
            <person name="Valero-Jimenez C.A."/>
            <person name="Tapia P."/>
            <person name="Veloso J."/>
            <person name="Silva-Moreno E."/>
            <person name="Staats M."/>
            <person name="Valdes J.H."/>
            <person name="Van Kan J.A.L."/>
        </authorList>
    </citation>
    <scope>NUCLEOTIDE SEQUENCE [LARGE SCALE GENOMIC DNA]</scope>
    <source>
        <strain evidence="2 3">MUCL11595</strain>
    </source>
</reference>
<dbReference type="EMBL" id="PQXN01000014">
    <property type="protein sequence ID" value="TGO63270.1"/>
    <property type="molecule type" value="Genomic_DNA"/>
</dbReference>
<dbReference type="AlphaFoldDB" id="A0A4Z1IV88"/>
<evidence type="ECO:0000313" key="3">
    <source>
        <dbReference type="Proteomes" id="UP000297527"/>
    </source>
</evidence>
<evidence type="ECO:0000313" key="2">
    <source>
        <dbReference type="EMBL" id="TGO63270.1"/>
    </source>
</evidence>
<feature type="compositionally biased region" description="Basic and acidic residues" evidence="1">
    <location>
        <begin position="47"/>
        <end position="68"/>
    </location>
</feature>
<gene>
    <name evidence="2" type="ORF">BCON_0014g00590</name>
</gene>
<protein>
    <submittedName>
        <fullName evidence="2">Uncharacterized protein</fullName>
    </submittedName>
</protein>
<keyword evidence="3" id="KW-1185">Reference proteome</keyword>
<feature type="compositionally biased region" description="Polar residues" evidence="1">
    <location>
        <begin position="26"/>
        <end position="36"/>
    </location>
</feature>
<feature type="region of interest" description="Disordered" evidence="1">
    <location>
        <begin position="24"/>
        <end position="76"/>
    </location>
</feature>
<name>A0A4Z1IV88_9HELO</name>
<sequence length="117" mass="13861">MTPEAKIFDRSKIRNTAPSVYKYKYSQETAENTTPQRYDDENPIPDKANKQDEARRERKADWLRKERSPCTGSSGMEDRVEELKLLPDLTLFRFQTRERALHDNDKRANKRWSIIDG</sequence>
<proteinExistence type="predicted"/>
<organism evidence="2 3">
    <name type="scientific">Botryotinia convoluta</name>
    <dbReference type="NCBI Taxonomy" id="54673"/>
    <lineage>
        <taxon>Eukaryota</taxon>
        <taxon>Fungi</taxon>
        <taxon>Dikarya</taxon>
        <taxon>Ascomycota</taxon>
        <taxon>Pezizomycotina</taxon>
        <taxon>Leotiomycetes</taxon>
        <taxon>Helotiales</taxon>
        <taxon>Sclerotiniaceae</taxon>
        <taxon>Botryotinia</taxon>
    </lineage>
</organism>
<evidence type="ECO:0000256" key="1">
    <source>
        <dbReference type="SAM" id="MobiDB-lite"/>
    </source>
</evidence>
<comment type="caution">
    <text evidence="2">The sequence shown here is derived from an EMBL/GenBank/DDBJ whole genome shotgun (WGS) entry which is preliminary data.</text>
</comment>